<dbReference type="Gene3D" id="1.10.150.240">
    <property type="entry name" value="Putative phosphatase, domain 2"/>
    <property type="match status" value="1"/>
</dbReference>
<dbReference type="GO" id="GO:0008967">
    <property type="term" value="F:phosphoglycolate phosphatase activity"/>
    <property type="evidence" value="ECO:0007669"/>
    <property type="project" value="TreeGrafter"/>
</dbReference>
<dbReference type="InterPro" id="IPR023214">
    <property type="entry name" value="HAD_sf"/>
</dbReference>
<protein>
    <submittedName>
        <fullName evidence="1">Putative phosphatase</fullName>
    </submittedName>
</protein>
<dbReference type="PANTHER" id="PTHR43434:SF25">
    <property type="entry name" value="PHOSPHOGLYCOLATE PHOSPHATASE"/>
    <property type="match status" value="1"/>
</dbReference>
<dbReference type="SFLD" id="SFLDG01129">
    <property type="entry name" value="C1.5:_HAD__Beta-PGM__Phosphata"/>
    <property type="match status" value="1"/>
</dbReference>
<dbReference type="PANTHER" id="PTHR43434">
    <property type="entry name" value="PHOSPHOGLYCOLATE PHOSPHATASE"/>
    <property type="match status" value="1"/>
</dbReference>
<dbReference type="Gene3D" id="3.40.50.1000">
    <property type="entry name" value="HAD superfamily/HAD-like"/>
    <property type="match status" value="1"/>
</dbReference>
<dbReference type="AlphaFoldDB" id="K2FYV4"/>
<dbReference type="InterPro" id="IPR023198">
    <property type="entry name" value="PGP-like_dom2"/>
</dbReference>
<gene>
    <name evidence="1" type="ORF">ACD_4C00052G0002</name>
</gene>
<dbReference type="NCBIfam" id="TIGR01549">
    <property type="entry name" value="HAD-SF-IA-v1"/>
    <property type="match status" value="1"/>
</dbReference>
<proteinExistence type="predicted"/>
<dbReference type="SUPFAM" id="SSF56784">
    <property type="entry name" value="HAD-like"/>
    <property type="match status" value="1"/>
</dbReference>
<name>K2FYV4_9BACT</name>
<dbReference type="GO" id="GO:0006281">
    <property type="term" value="P:DNA repair"/>
    <property type="evidence" value="ECO:0007669"/>
    <property type="project" value="TreeGrafter"/>
</dbReference>
<dbReference type="InterPro" id="IPR036412">
    <property type="entry name" value="HAD-like_sf"/>
</dbReference>
<dbReference type="GO" id="GO:0005829">
    <property type="term" value="C:cytosol"/>
    <property type="evidence" value="ECO:0007669"/>
    <property type="project" value="TreeGrafter"/>
</dbReference>
<dbReference type="EMBL" id="AMFJ01000568">
    <property type="protein sequence ID" value="EKE27082.1"/>
    <property type="molecule type" value="Genomic_DNA"/>
</dbReference>
<dbReference type="SFLD" id="SFLDS00003">
    <property type="entry name" value="Haloacid_Dehalogenase"/>
    <property type="match status" value="1"/>
</dbReference>
<accession>K2FYV4</accession>
<dbReference type="InterPro" id="IPR041492">
    <property type="entry name" value="HAD_2"/>
</dbReference>
<dbReference type="Pfam" id="PF13419">
    <property type="entry name" value="HAD_2"/>
    <property type="match status" value="1"/>
</dbReference>
<reference evidence="1" key="1">
    <citation type="journal article" date="2012" name="Science">
        <title>Fermentation, hydrogen, and sulfur metabolism in multiple uncultivated bacterial phyla.</title>
        <authorList>
            <person name="Wrighton K.C."/>
            <person name="Thomas B.C."/>
            <person name="Sharon I."/>
            <person name="Miller C.S."/>
            <person name="Castelle C.J."/>
            <person name="VerBerkmoes N.C."/>
            <person name="Wilkins M.J."/>
            <person name="Hettich R.L."/>
            <person name="Lipton M.S."/>
            <person name="Williams K.H."/>
            <person name="Long P.E."/>
            <person name="Banfield J.F."/>
        </authorList>
    </citation>
    <scope>NUCLEOTIDE SEQUENCE [LARGE SCALE GENOMIC DNA]</scope>
</reference>
<dbReference type="InterPro" id="IPR006439">
    <property type="entry name" value="HAD-SF_hydro_IA"/>
</dbReference>
<organism evidence="1">
    <name type="scientific">uncultured bacterium</name>
    <name type="common">gcode 4</name>
    <dbReference type="NCBI Taxonomy" id="1234023"/>
    <lineage>
        <taxon>Bacteria</taxon>
        <taxon>environmental samples</taxon>
    </lineage>
</organism>
<dbReference type="InterPro" id="IPR050155">
    <property type="entry name" value="HAD-like_hydrolase_sf"/>
</dbReference>
<comment type="caution">
    <text evidence="1">The sequence shown here is derived from an EMBL/GenBank/DDBJ whole genome shotgun (WGS) entry which is preliminary data.</text>
</comment>
<sequence length="208" mass="24273">MYKHIIWDFDGTLFDSYPVMANAYKKALAEINIHESLEDLLMLMKISVTHLIDYSKEKYGIDQAFINRFDQYRLEMEAKDLVPFSYADELCKKIHLNGQKNYLYTHRDQSAIAMLKSFEMIHYFSDFIIMEDNFKRKPYPDALLHLLTKYQIDPTDAIMIGDREIDILAAKNAGIASCFYSDIKAMKCDIADFSVSDFKQLEDLLLSI</sequence>
<evidence type="ECO:0000313" key="1">
    <source>
        <dbReference type="EMBL" id="EKE27082.1"/>
    </source>
</evidence>